<feature type="coiled-coil region" evidence="1">
    <location>
        <begin position="12"/>
        <end position="79"/>
    </location>
</feature>
<organism evidence="2 3">
    <name type="scientific">Priestia iocasae</name>
    <dbReference type="NCBI Taxonomy" id="2291674"/>
    <lineage>
        <taxon>Bacteria</taxon>
        <taxon>Bacillati</taxon>
        <taxon>Bacillota</taxon>
        <taxon>Bacilli</taxon>
        <taxon>Bacillales</taxon>
        <taxon>Bacillaceae</taxon>
        <taxon>Priestia</taxon>
    </lineage>
</organism>
<protein>
    <submittedName>
        <fullName evidence="2">DNA-binding protein H-NS</fullName>
    </submittedName>
</protein>
<dbReference type="RefSeq" id="WP_205188402.1">
    <property type="nucleotide sequence ID" value="NZ_JAFBFC010000006.1"/>
</dbReference>
<keyword evidence="2" id="KW-0238">DNA-binding</keyword>
<gene>
    <name evidence="2" type="ORF">JOC83_003262</name>
</gene>
<proteinExistence type="predicted"/>
<dbReference type="Proteomes" id="UP000809829">
    <property type="component" value="Unassembled WGS sequence"/>
</dbReference>
<evidence type="ECO:0000256" key="1">
    <source>
        <dbReference type="SAM" id="Coils"/>
    </source>
</evidence>
<keyword evidence="3" id="KW-1185">Reference proteome</keyword>
<reference evidence="2 3" key="1">
    <citation type="submission" date="2021-01" db="EMBL/GenBank/DDBJ databases">
        <title>Genomic Encyclopedia of Type Strains, Phase IV (KMG-IV): sequencing the most valuable type-strain genomes for metagenomic binning, comparative biology and taxonomic classification.</title>
        <authorList>
            <person name="Goeker M."/>
        </authorList>
    </citation>
    <scope>NUCLEOTIDE SEQUENCE [LARGE SCALE GENOMIC DNA]</scope>
    <source>
        <strain evidence="2 3">DSM 104297</strain>
    </source>
</reference>
<evidence type="ECO:0000313" key="2">
    <source>
        <dbReference type="EMBL" id="MBM7704407.1"/>
    </source>
</evidence>
<sequence>MGLWSLLGIASKKEINELNETISRERAELEKTLIQQFQEQKEQNEQWIQAFEKSLHELKNEHREKLNVVEDHVQAVTERVHDYSNLVKSQGEDIAEKLRVISEIAKIQWASTLIDYVDELVQTAEIEKQREGNTKHPYHYQFGEVTDLFHAICNETQQAGMYIDWKNTKQTVQIFLHEDDARRNVNQIGAIQYEGSNDFGRKAPTTVSWRFNLAQLPSGLKRDLEAIGGQSSLASYLEITTNYVTFKFKEETLETHEAIKKIGRMLRKCVLVTK</sequence>
<name>A0ABS2QZH3_9BACI</name>
<evidence type="ECO:0000313" key="3">
    <source>
        <dbReference type="Proteomes" id="UP000809829"/>
    </source>
</evidence>
<dbReference type="GO" id="GO:0003677">
    <property type="term" value="F:DNA binding"/>
    <property type="evidence" value="ECO:0007669"/>
    <property type="project" value="UniProtKB-KW"/>
</dbReference>
<keyword evidence="1" id="KW-0175">Coiled coil</keyword>
<accession>A0ABS2QZH3</accession>
<dbReference type="EMBL" id="JAFBFC010000006">
    <property type="protein sequence ID" value="MBM7704407.1"/>
    <property type="molecule type" value="Genomic_DNA"/>
</dbReference>
<comment type="caution">
    <text evidence="2">The sequence shown here is derived from an EMBL/GenBank/DDBJ whole genome shotgun (WGS) entry which is preliminary data.</text>
</comment>